<reference evidence="2 3" key="1">
    <citation type="submission" date="2019-01" db="EMBL/GenBank/DDBJ databases">
        <title>Coherence of Microcystis species and biogeography revealed through population genomics.</title>
        <authorList>
            <person name="Perez-Carrascal O.M."/>
            <person name="Terrat Y."/>
            <person name="Giani A."/>
            <person name="Fortin N."/>
            <person name="Tromas N."/>
            <person name="Shapiro B.J."/>
        </authorList>
    </citation>
    <scope>NUCLEOTIDE SEQUENCE [LARGE SCALE GENOMIC DNA]</scope>
    <source>
        <strain evidence="2">Mn_MB_F_20050700_S1D</strain>
    </source>
</reference>
<feature type="domain" description="Putative restriction endonuclease" evidence="1">
    <location>
        <begin position="79"/>
        <end position="249"/>
    </location>
</feature>
<dbReference type="InterPro" id="IPR008538">
    <property type="entry name" value="Uma2"/>
</dbReference>
<comment type="caution">
    <text evidence="2">The sequence shown here is derived from an EMBL/GenBank/DDBJ whole genome shotgun (WGS) entry which is preliminary data.</text>
</comment>
<dbReference type="Proteomes" id="UP000319191">
    <property type="component" value="Unassembled WGS sequence"/>
</dbReference>
<dbReference type="Pfam" id="PF05685">
    <property type="entry name" value="Uma2"/>
    <property type="match status" value="1"/>
</dbReference>
<dbReference type="EMBL" id="SFAV01000061">
    <property type="protein sequence ID" value="TRU91276.1"/>
    <property type="molecule type" value="Genomic_DNA"/>
</dbReference>
<evidence type="ECO:0000259" key="1">
    <source>
        <dbReference type="Pfam" id="PF05685"/>
    </source>
</evidence>
<dbReference type="InterPro" id="IPR011335">
    <property type="entry name" value="Restrct_endonuc-II-like"/>
</dbReference>
<proteinExistence type="predicted"/>
<sequence length="288" mass="31826">MLGAIHPIAKSSGLLVKFQLKIKSFKKSDETIYNKINAVLFSKTATMTSSPVKSLTSQIVTTQHLPPLENGDRLIRTEFERRYQAMPGLKKAELIEGVVYMASPLRFKFHAEPHGRLITWLGVYQAATPQVQMGIEPTVRLDIDNELQPDGVLLISQESGGKSTLSTEGYLEGSPELVVEIAASSAAIDLGDKKRAYRRGGIQEYLVWQVFDQKIDWFSLQDGDYISLLPNQEGVICSLVFPGLWLDVSAMLNGNMSRVLDSLKAGINSAEHQEFIQKLTAAQSGEAK</sequence>
<evidence type="ECO:0000313" key="3">
    <source>
        <dbReference type="Proteomes" id="UP000319191"/>
    </source>
</evidence>
<evidence type="ECO:0000313" key="2">
    <source>
        <dbReference type="EMBL" id="TRU91276.1"/>
    </source>
</evidence>
<gene>
    <name evidence="2" type="ORF">EWV54_04910</name>
</gene>
<dbReference type="AlphaFoldDB" id="A0A552J684"/>
<dbReference type="Gene3D" id="3.90.1570.10">
    <property type="entry name" value="tt1808, chain A"/>
    <property type="match status" value="1"/>
</dbReference>
<dbReference type="GO" id="GO:0004519">
    <property type="term" value="F:endonuclease activity"/>
    <property type="evidence" value="ECO:0007669"/>
    <property type="project" value="UniProtKB-KW"/>
</dbReference>
<keyword evidence="2" id="KW-0540">Nuclease</keyword>
<dbReference type="PANTHER" id="PTHR35400">
    <property type="entry name" value="SLR1083 PROTEIN"/>
    <property type="match status" value="1"/>
</dbReference>
<keyword evidence="2" id="KW-0255">Endonuclease</keyword>
<organism evidence="2 3">
    <name type="scientific">Microcystis novacekii Mn_MB_F_20050700_S1D</name>
    <dbReference type="NCBI Taxonomy" id="2486266"/>
    <lineage>
        <taxon>Bacteria</taxon>
        <taxon>Bacillati</taxon>
        <taxon>Cyanobacteriota</taxon>
        <taxon>Cyanophyceae</taxon>
        <taxon>Oscillatoriophycideae</taxon>
        <taxon>Chroococcales</taxon>
        <taxon>Microcystaceae</taxon>
        <taxon>Microcystis</taxon>
    </lineage>
</organism>
<name>A0A552J684_9CHRO</name>
<dbReference type="InterPro" id="IPR012296">
    <property type="entry name" value="Nuclease_put_TT1808"/>
</dbReference>
<dbReference type="SUPFAM" id="SSF52980">
    <property type="entry name" value="Restriction endonuclease-like"/>
    <property type="match status" value="1"/>
</dbReference>
<keyword evidence="2" id="KW-0378">Hydrolase</keyword>
<accession>A0A552J684</accession>
<dbReference type="PANTHER" id="PTHR35400:SF3">
    <property type="entry name" value="SLL1072 PROTEIN"/>
    <property type="match status" value="1"/>
</dbReference>
<dbReference type="CDD" id="cd06260">
    <property type="entry name" value="DUF820-like"/>
    <property type="match status" value="1"/>
</dbReference>
<protein>
    <submittedName>
        <fullName evidence="2">Uma2 family endonuclease</fullName>
    </submittedName>
</protein>